<comment type="catalytic activity">
    <reaction evidence="4">
        <text>L-alanine = D-alanine</text>
        <dbReference type="Rhea" id="RHEA:20249"/>
        <dbReference type="ChEBI" id="CHEBI:57416"/>
        <dbReference type="ChEBI" id="CHEBI:57972"/>
        <dbReference type="EC" id="5.1.1.1"/>
    </reaction>
</comment>
<dbReference type="GO" id="GO:0005829">
    <property type="term" value="C:cytosol"/>
    <property type="evidence" value="ECO:0007669"/>
    <property type="project" value="TreeGrafter"/>
</dbReference>
<dbReference type="AlphaFoldDB" id="A0A3N1NB66"/>
<dbReference type="InterPro" id="IPR009006">
    <property type="entry name" value="Ala_racemase/Decarboxylase_C"/>
</dbReference>
<dbReference type="GO" id="GO:0030632">
    <property type="term" value="P:D-alanine biosynthetic process"/>
    <property type="evidence" value="ECO:0007669"/>
    <property type="project" value="UniProtKB-UniRule"/>
</dbReference>
<feature type="binding site" evidence="4 6">
    <location>
        <position position="134"/>
    </location>
    <ligand>
        <name>substrate</name>
    </ligand>
</feature>
<evidence type="ECO:0000256" key="3">
    <source>
        <dbReference type="ARBA" id="ARBA00023235"/>
    </source>
</evidence>
<feature type="active site" description="Proton acceptor; specific for L-alanine" evidence="4">
    <location>
        <position position="260"/>
    </location>
</feature>
<gene>
    <name evidence="8" type="ORF">EDC38_3265</name>
</gene>
<dbReference type="SUPFAM" id="SSF50621">
    <property type="entry name" value="Alanine racemase C-terminal domain-like"/>
    <property type="match status" value="1"/>
</dbReference>
<dbReference type="InterPro" id="IPR020622">
    <property type="entry name" value="Ala_racemase_pyridoxalP-BS"/>
</dbReference>
<dbReference type="Pfam" id="PF01168">
    <property type="entry name" value="Ala_racemase_N"/>
    <property type="match status" value="1"/>
</dbReference>
<comment type="cofactor">
    <cofactor evidence="1 4 5">
        <name>pyridoxal 5'-phosphate</name>
        <dbReference type="ChEBI" id="CHEBI:597326"/>
    </cofactor>
</comment>
<keyword evidence="2 4" id="KW-0663">Pyridoxal phosphate</keyword>
<feature type="binding site" evidence="4 6">
    <location>
        <position position="309"/>
    </location>
    <ligand>
        <name>substrate</name>
    </ligand>
</feature>
<keyword evidence="3 4" id="KW-0413">Isomerase</keyword>
<comment type="similarity">
    <text evidence="4">Belongs to the alanine racemase family.</text>
</comment>
<dbReference type="GO" id="GO:0030170">
    <property type="term" value="F:pyridoxal phosphate binding"/>
    <property type="evidence" value="ECO:0007669"/>
    <property type="project" value="UniProtKB-UniRule"/>
</dbReference>
<evidence type="ECO:0000256" key="1">
    <source>
        <dbReference type="ARBA" id="ARBA00001933"/>
    </source>
</evidence>
<dbReference type="EC" id="5.1.1.1" evidence="4"/>
<evidence type="ECO:0000313" key="9">
    <source>
        <dbReference type="Proteomes" id="UP000273643"/>
    </source>
</evidence>
<dbReference type="Gene3D" id="2.40.37.10">
    <property type="entry name" value="Lyase, Ornithine Decarboxylase, Chain A, domain 1"/>
    <property type="match status" value="1"/>
</dbReference>
<evidence type="ECO:0000256" key="4">
    <source>
        <dbReference type="HAMAP-Rule" id="MF_01201"/>
    </source>
</evidence>
<evidence type="ECO:0000256" key="6">
    <source>
        <dbReference type="PIRSR" id="PIRSR600821-52"/>
    </source>
</evidence>
<organism evidence="8 9">
    <name type="scientific">Marinimicrobium koreense</name>
    <dbReference type="NCBI Taxonomy" id="306545"/>
    <lineage>
        <taxon>Bacteria</taxon>
        <taxon>Pseudomonadati</taxon>
        <taxon>Pseudomonadota</taxon>
        <taxon>Gammaproteobacteria</taxon>
        <taxon>Cellvibrionales</taxon>
        <taxon>Cellvibrionaceae</taxon>
        <taxon>Marinimicrobium</taxon>
    </lineage>
</organism>
<dbReference type="PRINTS" id="PR00992">
    <property type="entry name" value="ALARACEMASE"/>
</dbReference>
<protein>
    <recommendedName>
        <fullName evidence="4">Alanine racemase</fullName>
        <ecNumber evidence="4">5.1.1.1</ecNumber>
    </recommendedName>
</protein>
<evidence type="ECO:0000313" key="8">
    <source>
        <dbReference type="EMBL" id="ROQ17144.1"/>
    </source>
</evidence>
<feature type="modified residue" description="N6-(pyridoxal phosphate)lysine" evidence="4 5">
    <location>
        <position position="35"/>
    </location>
</feature>
<dbReference type="CDD" id="cd00430">
    <property type="entry name" value="PLPDE_III_AR"/>
    <property type="match status" value="1"/>
</dbReference>
<proteinExistence type="inferred from homology"/>
<reference evidence="8 9" key="1">
    <citation type="submission" date="2018-11" db="EMBL/GenBank/DDBJ databases">
        <title>Genomic Encyclopedia of Type Strains, Phase IV (KMG-IV): sequencing the most valuable type-strain genomes for metagenomic binning, comparative biology and taxonomic classification.</title>
        <authorList>
            <person name="Goeker M."/>
        </authorList>
    </citation>
    <scope>NUCLEOTIDE SEQUENCE [LARGE SCALE GENOMIC DNA]</scope>
    <source>
        <strain evidence="8 9">DSM 16974</strain>
    </source>
</reference>
<dbReference type="SUPFAM" id="SSF51419">
    <property type="entry name" value="PLP-binding barrel"/>
    <property type="match status" value="1"/>
</dbReference>
<dbReference type="PROSITE" id="PS00395">
    <property type="entry name" value="ALANINE_RACEMASE"/>
    <property type="match status" value="1"/>
</dbReference>
<dbReference type="HAMAP" id="MF_01201">
    <property type="entry name" value="Ala_racemase"/>
    <property type="match status" value="1"/>
</dbReference>
<sequence length="370" mass="39994">MSTATGTLTIDLSALRANWDTLCSVLEQRPAAVIKADAYGLGAEPVGQTLYRAGCQEFFLATLEEALTARSFLPDDAVIYILGGVRPGEEEECINAGLIPVLYSRAAMDRWASVCRALDVASPSVIKVDTGMTRMGLSQEDWRDCVAKPELLAGCHPVLVMSHLACADEPDHPMNREQQQRFVTVAQSARRLLPGIRCSLANSSGIFLGADWHFDLARPGASLYGFDPVADGEPAMEAVVKLDLPVLQVRELSHPASIGYGGETRLPAGRRLAVVAGGYADGLNRTIGREGGVGYLGNTRVPVVGRISMDTTIFDITEAAPPESPENTWITVLDHRLRVADVSRRIGALGYEVLTSLAGRYRRVYREVAQ</sequence>
<dbReference type="Gene3D" id="3.20.20.10">
    <property type="entry name" value="Alanine racemase"/>
    <property type="match status" value="1"/>
</dbReference>
<evidence type="ECO:0000259" key="7">
    <source>
        <dbReference type="SMART" id="SM01005"/>
    </source>
</evidence>
<accession>A0A3N1NB66</accession>
<dbReference type="InterPro" id="IPR011079">
    <property type="entry name" value="Ala_racemase_C"/>
</dbReference>
<dbReference type="PANTHER" id="PTHR30511">
    <property type="entry name" value="ALANINE RACEMASE"/>
    <property type="match status" value="1"/>
</dbReference>
<dbReference type="NCBIfam" id="TIGR00492">
    <property type="entry name" value="alr"/>
    <property type="match status" value="1"/>
</dbReference>
<dbReference type="Pfam" id="PF00842">
    <property type="entry name" value="Ala_racemase_C"/>
    <property type="match status" value="1"/>
</dbReference>
<dbReference type="GO" id="GO:0008784">
    <property type="term" value="F:alanine racemase activity"/>
    <property type="evidence" value="ECO:0007669"/>
    <property type="project" value="UniProtKB-UniRule"/>
</dbReference>
<dbReference type="SMART" id="SM01005">
    <property type="entry name" value="Ala_racemase_C"/>
    <property type="match status" value="1"/>
</dbReference>
<dbReference type="EMBL" id="RJUK01000004">
    <property type="protein sequence ID" value="ROQ17144.1"/>
    <property type="molecule type" value="Genomic_DNA"/>
</dbReference>
<dbReference type="RefSeq" id="WP_170162977.1">
    <property type="nucleotide sequence ID" value="NZ_RJUK01000004.1"/>
</dbReference>
<comment type="caution">
    <text evidence="8">The sequence shown here is derived from an EMBL/GenBank/DDBJ whole genome shotgun (WGS) entry which is preliminary data.</text>
</comment>
<keyword evidence="9" id="KW-1185">Reference proteome</keyword>
<dbReference type="InterPro" id="IPR000821">
    <property type="entry name" value="Ala_racemase"/>
</dbReference>
<evidence type="ECO:0000256" key="2">
    <source>
        <dbReference type="ARBA" id="ARBA00022898"/>
    </source>
</evidence>
<dbReference type="InterPro" id="IPR029066">
    <property type="entry name" value="PLP-binding_barrel"/>
</dbReference>
<dbReference type="UniPathway" id="UPA00042">
    <property type="reaction ID" value="UER00497"/>
</dbReference>
<feature type="domain" description="Alanine racemase C-terminal" evidence="7">
    <location>
        <begin position="239"/>
        <end position="366"/>
    </location>
</feature>
<comment type="function">
    <text evidence="4">Catalyzes the interconversion of L-alanine and D-alanine. May also act on other amino acids.</text>
</comment>
<name>A0A3N1NB66_9GAMM</name>
<comment type="pathway">
    <text evidence="4">Amino-acid biosynthesis; D-alanine biosynthesis; D-alanine from L-alanine: step 1/1.</text>
</comment>
<dbReference type="Proteomes" id="UP000273643">
    <property type="component" value="Unassembled WGS sequence"/>
</dbReference>
<dbReference type="InterPro" id="IPR001608">
    <property type="entry name" value="Ala_racemase_N"/>
</dbReference>
<evidence type="ECO:0000256" key="5">
    <source>
        <dbReference type="PIRSR" id="PIRSR600821-50"/>
    </source>
</evidence>
<feature type="active site" description="Proton acceptor; specific for D-alanine" evidence="4">
    <location>
        <position position="35"/>
    </location>
</feature>
<dbReference type="PANTHER" id="PTHR30511:SF0">
    <property type="entry name" value="ALANINE RACEMASE, CATABOLIC-RELATED"/>
    <property type="match status" value="1"/>
</dbReference>